<gene>
    <name evidence="3" type="ORF">HMN09_00200300</name>
</gene>
<feature type="transmembrane region" description="Helical" evidence="1">
    <location>
        <begin position="107"/>
        <end position="128"/>
    </location>
</feature>
<evidence type="ECO:0000259" key="2">
    <source>
        <dbReference type="Pfam" id="PF20152"/>
    </source>
</evidence>
<evidence type="ECO:0000313" key="4">
    <source>
        <dbReference type="Proteomes" id="UP000613580"/>
    </source>
</evidence>
<dbReference type="OrthoDB" id="2792702at2759"/>
<name>A0A8H6WNC9_MYCCL</name>
<evidence type="ECO:0000313" key="3">
    <source>
        <dbReference type="EMBL" id="KAF7321123.1"/>
    </source>
</evidence>
<dbReference type="AlphaFoldDB" id="A0A8H6WNC9"/>
<keyword evidence="4" id="KW-1185">Reference proteome</keyword>
<dbReference type="PANTHER" id="PTHR40465:SF1">
    <property type="entry name" value="DUF6534 DOMAIN-CONTAINING PROTEIN"/>
    <property type="match status" value="1"/>
</dbReference>
<feature type="domain" description="DUF6534" evidence="2">
    <location>
        <begin position="263"/>
        <end position="347"/>
    </location>
</feature>
<keyword evidence="1" id="KW-0472">Membrane</keyword>
<feature type="transmembrane region" description="Helical" evidence="1">
    <location>
        <begin position="140"/>
        <end position="161"/>
    </location>
</feature>
<reference evidence="3" key="1">
    <citation type="submission" date="2020-05" db="EMBL/GenBank/DDBJ databases">
        <title>Mycena genomes resolve the evolution of fungal bioluminescence.</title>
        <authorList>
            <person name="Tsai I.J."/>
        </authorList>
    </citation>
    <scope>NUCLEOTIDE SEQUENCE</scope>
    <source>
        <strain evidence="3">110903Hualien_Pintung</strain>
    </source>
</reference>
<dbReference type="Proteomes" id="UP000613580">
    <property type="component" value="Unassembled WGS sequence"/>
</dbReference>
<organism evidence="3 4">
    <name type="scientific">Mycena chlorophos</name>
    <name type="common">Agaric fungus</name>
    <name type="synonym">Agaricus chlorophos</name>
    <dbReference type="NCBI Taxonomy" id="658473"/>
    <lineage>
        <taxon>Eukaryota</taxon>
        <taxon>Fungi</taxon>
        <taxon>Dikarya</taxon>
        <taxon>Basidiomycota</taxon>
        <taxon>Agaricomycotina</taxon>
        <taxon>Agaricomycetes</taxon>
        <taxon>Agaricomycetidae</taxon>
        <taxon>Agaricales</taxon>
        <taxon>Marasmiineae</taxon>
        <taxon>Mycenaceae</taxon>
        <taxon>Mycena</taxon>
    </lineage>
</organism>
<feature type="transmembrane region" description="Helical" evidence="1">
    <location>
        <begin position="181"/>
        <end position="203"/>
    </location>
</feature>
<feature type="transmembrane region" description="Helical" evidence="1">
    <location>
        <begin position="290"/>
        <end position="319"/>
    </location>
</feature>
<keyword evidence="1" id="KW-0812">Transmembrane</keyword>
<evidence type="ECO:0000256" key="1">
    <source>
        <dbReference type="SAM" id="Phobius"/>
    </source>
</evidence>
<dbReference type="InterPro" id="IPR045339">
    <property type="entry name" value="DUF6534"/>
</dbReference>
<comment type="caution">
    <text evidence="3">The sequence shown here is derived from an EMBL/GenBank/DDBJ whole genome shotgun (WGS) entry which is preliminary data.</text>
</comment>
<dbReference type="EMBL" id="JACAZE010000002">
    <property type="protein sequence ID" value="KAF7321123.1"/>
    <property type="molecule type" value="Genomic_DNA"/>
</dbReference>
<proteinExistence type="predicted"/>
<keyword evidence="1" id="KW-1133">Transmembrane helix</keyword>
<protein>
    <submittedName>
        <fullName evidence="3">RNase III domain-containing protein</fullName>
    </submittedName>
</protein>
<dbReference type="Pfam" id="PF20152">
    <property type="entry name" value="DUF6534"/>
    <property type="match status" value="1"/>
</dbReference>
<feature type="transmembrane region" description="Helical" evidence="1">
    <location>
        <begin position="215"/>
        <end position="240"/>
    </location>
</feature>
<sequence length="414" mass="44536">MMSSSAKLSFPRNPASDCSDDRVAVWVQIMPLDSTACDDASTTLLLSGSVSGIKSGLEAFWHLGADSKLPLPSPVPSFPSTMSAAAPKTMTIPVTGINIAEAFGPAWLGYAASLVMFGMSLVQANNYFRASGKDLLFVKLSAVAMILMNIGSTSLDLSIFWNWIVIHYGDVQQFKAINTQIAADCFIAGGISFLAQIYFLYQIHHVKPKGTWPRVLLSSLLVLAIIGFGFGMGCAVVMMMDPTGQHYETKFQVTFGVAKGANSVVDIVATIMMCKYLTDAKTGIKSTSDLLDALSVVFMNRGAAVMIVQCFAFIMFFAFSSNTYWRAPHMLLTKLYVNTFFAIINSRISLRQKYMGSHVMSSLAASSTAGKPSHSGGPLAREKLSLSESFQEPMSFAPNPTAVISITNSTSGAV</sequence>
<accession>A0A8H6WNC9</accession>
<dbReference type="PANTHER" id="PTHR40465">
    <property type="entry name" value="CHROMOSOME 1, WHOLE GENOME SHOTGUN SEQUENCE"/>
    <property type="match status" value="1"/>
</dbReference>